<proteinExistence type="predicted"/>
<evidence type="ECO:0000256" key="1">
    <source>
        <dbReference type="SAM" id="MobiDB-lite"/>
    </source>
</evidence>
<feature type="region of interest" description="Disordered" evidence="1">
    <location>
        <begin position="1"/>
        <end position="25"/>
    </location>
</feature>
<dbReference type="AlphaFoldDB" id="A0A2T4BYS7"/>
<feature type="compositionally biased region" description="Basic and acidic residues" evidence="1">
    <location>
        <begin position="1"/>
        <end position="18"/>
    </location>
</feature>
<reference evidence="2 3" key="1">
    <citation type="submission" date="2016-07" db="EMBL/GenBank/DDBJ databases">
        <title>Multiple horizontal gene transfer events from other fungi enriched the ability of initially mycotrophic Trichoderma (Ascomycota) to feed on dead plant biomass.</title>
        <authorList>
            <consortium name="DOE Joint Genome Institute"/>
            <person name="Aerts A."/>
            <person name="Atanasova L."/>
            <person name="Chenthamara K."/>
            <person name="Zhang J."/>
            <person name="Grujic M."/>
            <person name="Henrissat B."/>
            <person name="Kuo A."/>
            <person name="Salamov A."/>
            <person name="Lipzen A."/>
            <person name="Labutti K."/>
            <person name="Barry K."/>
            <person name="Miao Y."/>
            <person name="Rahimi M.J."/>
            <person name="Shen Q."/>
            <person name="Grigoriev I.V."/>
            <person name="Kubicek C.P."/>
            <person name="Druzhinina I.S."/>
        </authorList>
    </citation>
    <scope>NUCLEOTIDE SEQUENCE [LARGE SCALE GENOMIC DNA]</scope>
    <source>
        <strain evidence="2 3">ATCC 18648</strain>
    </source>
</reference>
<sequence>MADSRTTEGGKGMEEEKRGRARPRPSIEAARAYVYKYLMRRRFATGRDWPTGGLDAAPRYRYLGYEVTASRAQKRLVPFFQSGNLASAGGDAKLLNGACDWASGLLDKARQAANPRSREDLELDATPTAISGPRGRRAWTTCLMSKQFEHAVTS</sequence>
<accession>A0A2T4BYS7</accession>
<name>A0A2T4BYS7_TRILO</name>
<gene>
    <name evidence="2" type="ORF">M440DRAFT_1393493</name>
</gene>
<evidence type="ECO:0000313" key="3">
    <source>
        <dbReference type="Proteomes" id="UP000240760"/>
    </source>
</evidence>
<keyword evidence="3" id="KW-1185">Reference proteome</keyword>
<organism evidence="2 3">
    <name type="scientific">Trichoderma longibrachiatum ATCC 18648</name>
    <dbReference type="NCBI Taxonomy" id="983965"/>
    <lineage>
        <taxon>Eukaryota</taxon>
        <taxon>Fungi</taxon>
        <taxon>Dikarya</taxon>
        <taxon>Ascomycota</taxon>
        <taxon>Pezizomycotina</taxon>
        <taxon>Sordariomycetes</taxon>
        <taxon>Hypocreomycetidae</taxon>
        <taxon>Hypocreales</taxon>
        <taxon>Hypocreaceae</taxon>
        <taxon>Trichoderma</taxon>
    </lineage>
</organism>
<evidence type="ECO:0000313" key="2">
    <source>
        <dbReference type="EMBL" id="PTB74415.1"/>
    </source>
</evidence>
<protein>
    <submittedName>
        <fullName evidence="2">Uncharacterized protein</fullName>
    </submittedName>
</protein>
<dbReference type="Proteomes" id="UP000240760">
    <property type="component" value="Unassembled WGS sequence"/>
</dbReference>
<dbReference type="EMBL" id="KZ679136">
    <property type="protein sequence ID" value="PTB74415.1"/>
    <property type="molecule type" value="Genomic_DNA"/>
</dbReference>